<evidence type="ECO:0000313" key="3">
    <source>
        <dbReference type="Proteomes" id="UP000567795"/>
    </source>
</evidence>
<gene>
    <name evidence="2" type="ORF">FHU37_003544</name>
</gene>
<reference evidence="2 3" key="1">
    <citation type="submission" date="2020-07" db="EMBL/GenBank/DDBJ databases">
        <title>Sequencing the genomes of 1000 actinobacteria strains.</title>
        <authorList>
            <person name="Klenk H.-P."/>
        </authorList>
    </citation>
    <scope>NUCLEOTIDE SEQUENCE [LARGE SCALE GENOMIC DNA]</scope>
    <source>
        <strain evidence="2 3">DSM 42178</strain>
    </source>
</reference>
<evidence type="ECO:0008006" key="4">
    <source>
        <dbReference type="Google" id="ProtNLM"/>
    </source>
</evidence>
<feature type="chain" id="PRO_5032999085" description="DUF2690 domain-containing protein" evidence="1">
    <location>
        <begin position="27"/>
        <end position="137"/>
    </location>
</feature>
<dbReference type="AlphaFoldDB" id="A0A853A7G1"/>
<evidence type="ECO:0000313" key="2">
    <source>
        <dbReference type="EMBL" id="NYI06601.1"/>
    </source>
</evidence>
<keyword evidence="3" id="KW-1185">Reference proteome</keyword>
<organism evidence="2 3">
    <name type="scientific">Allostreptomyces psammosilenae</name>
    <dbReference type="NCBI Taxonomy" id="1892865"/>
    <lineage>
        <taxon>Bacteria</taxon>
        <taxon>Bacillati</taxon>
        <taxon>Actinomycetota</taxon>
        <taxon>Actinomycetes</taxon>
        <taxon>Kitasatosporales</taxon>
        <taxon>Streptomycetaceae</taxon>
        <taxon>Allostreptomyces</taxon>
    </lineage>
</organism>
<feature type="signal peptide" evidence="1">
    <location>
        <begin position="1"/>
        <end position="26"/>
    </location>
</feature>
<proteinExistence type="predicted"/>
<dbReference type="RefSeq" id="WP_179815159.1">
    <property type="nucleotide sequence ID" value="NZ_JACBZD010000001.1"/>
</dbReference>
<accession>A0A853A7G1</accession>
<dbReference type="Pfam" id="PF10901">
    <property type="entry name" value="DUF2690"/>
    <property type="match status" value="1"/>
</dbReference>
<dbReference type="InterPro" id="IPR021224">
    <property type="entry name" value="DUF2690"/>
</dbReference>
<dbReference type="Proteomes" id="UP000567795">
    <property type="component" value="Unassembled WGS sequence"/>
</dbReference>
<dbReference type="EMBL" id="JACBZD010000001">
    <property type="protein sequence ID" value="NYI06601.1"/>
    <property type="molecule type" value="Genomic_DNA"/>
</dbReference>
<keyword evidence="1" id="KW-0732">Signal</keyword>
<sequence length="137" mass="13973">MRSKIMAVAAGVLTAAGLGLAPSASAAPVEAQAPAASCFGAECNGLDPVAAGCVADSTVQDFAYSETDGVIEIRFSRTCGAEYARLVYSRPGARLQVTGGDGTVYTRTVPSGSTTVVSPMSSWIRNAVSGDTVYISW</sequence>
<comment type="caution">
    <text evidence="2">The sequence shown here is derived from an EMBL/GenBank/DDBJ whole genome shotgun (WGS) entry which is preliminary data.</text>
</comment>
<evidence type="ECO:0000256" key="1">
    <source>
        <dbReference type="SAM" id="SignalP"/>
    </source>
</evidence>
<protein>
    <recommendedName>
        <fullName evidence="4">DUF2690 domain-containing protein</fullName>
    </recommendedName>
</protein>
<name>A0A853A7G1_9ACTN</name>